<dbReference type="Proteomes" id="UP000499080">
    <property type="component" value="Unassembled WGS sequence"/>
</dbReference>
<dbReference type="AlphaFoldDB" id="A0A4Y2NAZ3"/>
<organism evidence="2 3">
    <name type="scientific">Araneus ventricosus</name>
    <name type="common">Orbweaver spider</name>
    <name type="synonym">Epeira ventricosa</name>
    <dbReference type="NCBI Taxonomy" id="182803"/>
    <lineage>
        <taxon>Eukaryota</taxon>
        <taxon>Metazoa</taxon>
        <taxon>Ecdysozoa</taxon>
        <taxon>Arthropoda</taxon>
        <taxon>Chelicerata</taxon>
        <taxon>Arachnida</taxon>
        <taxon>Araneae</taxon>
        <taxon>Araneomorphae</taxon>
        <taxon>Entelegynae</taxon>
        <taxon>Araneoidea</taxon>
        <taxon>Araneidae</taxon>
        <taxon>Araneus</taxon>
    </lineage>
</organism>
<evidence type="ECO:0000313" key="2">
    <source>
        <dbReference type="EMBL" id="GBN36123.1"/>
    </source>
</evidence>
<proteinExistence type="predicted"/>
<gene>
    <name evidence="2" type="ORF">AVEN_151839_1</name>
</gene>
<reference evidence="2 3" key="1">
    <citation type="journal article" date="2019" name="Sci. Rep.">
        <title>Orb-weaving spider Araneus ventricosus genome elucidates the spidroin gene catalogue.</title>
        <authorList>
            <person name="Kono N."/>
            <person name="Nakamura H."/>
            <person name="Ohtoshi R."/>
            <person name="Moran D.A.P."/>
            <person name="Shinohara A."/>
            <person name="Yoshida Y."/>
            <person name="Fujiwara M."/>
            <person name="Mori M."/>
            <person name="Tomita M."/>
            <person name="Arakawa K."/>
        </authorList>
    </citation>
    <scope>NUCLEOTIDE SEQUENCE [LARGE SCALE GENOMIC DNA]</scope>
</reference>
<protein>
    <submittedName>
        <fullName evidence="2">Uncharacterized protein</fullName>
    </submittedName>
</protein>
<dbReference type="EMBL" id="BGPR01008792">
    <property type="protein sequence ID" value="GBN36123.1"/>
    <property type="molecule type" value="Genomic_DNA"/>
</dbReference>
<evidence type="ECO:0000313" key="3">
    <source>
        <dbReference type="Proteomes" id="UP000499080"/>
    </source>
</evidence>
<comment type="caution">
    <text evidence="2">The sequence shown here is derived from an EMBL/GenBank/DDBJ whole genome shotgun (WGS) entry which is preliminary data.</text>
</comment>
<accession>A0A4Y2NAZ3</accession>
<evidence type="ECO:0000256" key="1">
    <source>
        <dbReference type="SAM" id="MobiDB-lite"/>
    </source>
</evidence>
<sequence>MICGTGISFHRELSLNRPAEQVDRRPQPSSFAISHSTYTGNTTSDTSVTVKSSGGCTGIQSNKHDKIHSICWIYIVQIRNCLSVIVPDVVANLNQKTKIVPFQRNYLRGN</sequence>
<feature type="region of interest" description="Disordered" evidence="1">
    <location>
        <begin position="18"/>
        <end position="46"/>
    </location>
</feature>
<name>A0A4Y2NAZ3_ARAVE</name>
<keyword evidence="3" id="KW-1185">Reference proteome</keyword>
<feature type="compositionally biased region" description="Polar residues" evidence="1">
    <location>
        <begin position="27"/>
        <end position="41"/>
    </location>
</feature>